<keyword evidence="11" id="KW-1185">Reference proteome</keyword>
<dbReference type="InterPro" id="IPR052157">
    <property type="entry name" value="BCAA_transport_permease"/>
</dbReference>
<feature type="transmembrane region" description="Helical" evidence="9">
    <location>
        <begin position="45"/>
        <end position="63"/>
    </location>
</feature>
<evidence type="ECO:0000256" key="9">
    <source>
        <dbReference type="SAM" id="Phobius"/>
    </source>
</evidence>
<feature type="transmembrane region" description="Helical" evidence="9">
    <location>
        <begin position="138"/>
        <end position="165"/>
    </location>
</feature>
<keyword evidence="3" id="KW-1003">Cell membrane</keyword>
<dbReference type="RefSeq" id="WP_302707002.1">
    <property type="nucleotide sequence ID" value="NZ_JAULSC010000005.1"/>
</dbReference>
<feature type="transmembrane region" description="Helical" evidence="9">
    <location>
        <begin position="12"/>
        <end position="33"/>
    </location>
</feature>
<evidence type="ECO:0000313" key="11">
    <source>
        <dbReference type="Proteomes" id="UP001168363"/>
    </source>
</evidence>
<feature type="transmembrane region" description="Helical" evidence="9">
    <location>
        <begin position="99"/>
        <end position="118"/>
    </location>
</feature>
<name>A0ABT8TNR0_9ACTN</name>
<keyword evidence="7 9" id="KW-0472">Membrane</keyword>
<keyword evidence="6 9" id="KW-1133">Transmembrane helix</keyword>
<dbReference type="PANTHER" id="PTHR11795">
    <property type="entry name" value="BRANCHED-CHAIN AMINO ACID TRANSPORT SYSTEM PERMEASE PROTEIN LIVH"/>
    <property type="match status" value="1"/>
</dbReference>
<gene>
    <name evidence="10" type="ORF">QWJ41_07655</name>
</gene>
<dbReference type="CDD" id="cd06582">
    <property type="entry name" value="TM_PBP1_LivH_like"/>
    <property type="match status" value="1"/>
</dbReference>
<sequence>MSGLGQEVGVAIVTGLLQGCVYALVALGIVLVFRASGVFNFAQAEFGTTGLFAAYAALTLWGWSYSWAIAFGLAVAVAMGLLTERLVVHPLRNASRVTVLVGTAGVALAAIGIQFWQFNETLIMTMPRIVDSFFLVPVIGAPVTVQQLITLGVLVVASLVLALFFRSPAGLTIQAAQQEPTAAELVGISVRRVSMLTWAMAALLGGLAGILSGPNLTFTAGFLSFGAGRALLPGFMAAVLAGMRSMPGAVAGGLTVGVVEQMGTLSFMIEVPGARAMLLFGFLLVVLMVKPHGIFVPRTAVAA</sequence>
<keyword evidence="4 9" id="KW-0812">Transmembrane</keyword>
<dbReference type="Proteomes" id="UP001168363">
    <property type="component" value="Unassembled WGS sequence"/>
</dbReference>
<evidence type="ECO:0000256" key="4">
    <source>
        <dbReference type="ARBA" id="ARBA00022692"/>
    </source>
</evidence>
<organism evidence="10 11">
    <name type="scientific">Nocardioides cremeus</name>
    <dbReference type="NCBI Taxonomy" id="3058044"/>
    <lineage>
        <taxon>Bacteria</taxon>
        <taxon>Bacillati</taxon>
        <taxon>Actinomycetota</taxon>
        <taxon>Actinomycetes</taxon>
        <taxon>Propionibacteriales</taxon>
        <taxon>Nocardioidaceae</taxon>
        <taxon>Nocardioides</taxon>
    </lineage>
</organism>
<dbReference type="Pfam" id="PF02653">
    <property type="entry name" value="BPD_transp_2"/>
    <property type="match status" value="1"/>
</dbReference>
<dbReference type="PANTHER" id="PTHR11795:SF445">
    <property type="entry name" value="AMINO ACID ABC TRANSPORTER PERMEASE PROTEIN"/>
    <property type="match status" value="1"/>
</dbReference>
<evidence type="ECO:0000256" key="8">
    <source>
        <dbReference type="ARBA" id="ARBA00037998"/>
    </source>
</evidence>
<feature type="transmembrane region" description="Helical" evidence="9">
    <location>
        <begin position="195"/>
        <end position="212"/>
    </location>
</feature>
<feature type="transmembrane region" description="Helical" evidence="9">
    <location>
        <begin position="248"/>
        <end position="267"/>
    </location>
</feature>
<proteinExistence type="inferred from homology"/>
<keyword evidence="2" id="KW-0813">Transport</keyword>
<protein>
    <submittedName>
        <fullName evidence="10">Branched-chain amino acid ABC transporter permease</fullName>
    </submittedName>
</protein>
<evidence type="ECO:0000256" key="5">
    <source>
        <dbReference type="ARBA" id="ARBA00022970"/>
    </source>
</evidence>
<evidence type="ECO:0000256" key="3">
    <source>
        <dbReference type="ARBA" id="ARBA00022475"/>
    </source>
</evidence>
<comment type="caution">
    <text evidence="10">The sequence shown here is derived from an EMBL/GenBank/DDBJ whole genome shotgun (WGS) entry which is preliminary data.</text>
</comment>
<comment type="similarity">
    <text evidence="8">Belongs to the binding-protein-dependent transport system permease family. LivHM subfamily.</text>
</comment>
<evidence type="ECO:0000313" key="10">
    <source>
        <dbReference type="EMBL" id="MDO3395585.1"/>
    </source>
</evidence>
<dbReference type="EMBL" id="JAULSC010000005">
    <property type="protein sequence ID" value="MDO3395585.1"/>
    <property type="molecule type" value="Genomic_DNA"/>
</dbReference>
<feature type="transmembrane region" description="Helical" evidence="9">
    <location>
        <begin position="273"/>
        <end position="289"/>
    </location>
</feature>
<comment type="subcellular location">
    <subcellularLocation>
        <location evidence="1">Cell membrane</location>
        <topology evidence="1">Multi-pass membrane protein</topology>
    </subcellularLocation>
</comment>
<dbReference type="InterPro" id="IPR001851">
    <property type="entry name" value="ABC_transp_permease"/>
</dbReference>
<feature type="transmembrane region" description="Helical" evidence="9">
    <location>
        <begin position="69"/>
        <end position="87"/>
    </location>
</feature>
<keyword evidence="5" id="KW-0029">Amino-acid transport</keyword>
<evidence type="ECO:0000256" key="6">
    <source>
        <dbReference type="ARBA" id="ARBA00022989"/>
    </source>
</evidence>
<evidence type="ECO:0000256" key="1">
    <source>
        <dbReference type="ARBA" id="ARBA00004651"/>
    </source>
</evidence>
<evidence type="ECO:0000256" key="2">
    <source>
        <dbReference type="ARBA" id="ARBA00022448"/>
    </source>
</evidence>
<accession>A0ABT8TNR0</accession>
<evidence type="ECO:0000256" key="7">
    <source>
        <dbReference type="ARBA" id="ARBA00023136"/>
    </source>
</evidence>
<reference evidence="10" key="1">
    <citation type="submission" date="2023-06" db="EMBL/GenBank/DDBJ databases">
        <title>Genome sequence of Nocardioides sp. SOB44.</title>
        <authorList>
            <person name="Zhang G."/>
        </authorList>
    </citation>
    <scope>NUCLEOTIDE SEQUENCE</scope>
    <source>
        <strain evidence="10">SOB44</strain>
    </source>
</reference>